<reference evidence="1 2" key="1">
    <citation type="submission" date="2016-06" db="EMBL/GenBank/DDBJ databases">
        <title>Comparative genomics of the ectomycorrhizal sister species Rhizopogon vinicolor and Rhizopogon vesiculosus (Basidiomycota: Boletales) reveals a divergence of the mating type B locus.</title>
        <authorList>
            <consortium name="DOE Joint Genome Institute"/>
            <person name="Mujic A.B."/>
            <person name="Kuo A."/>
            <person name="Tritt A."/>
            <person name="Lipzen A."/>
            <person name="Chen C."/>
            <person name="Johnson J."/>
            <person name="Sharma A."/>
            <person name="Barry K."/>
            <person name="Grigoriev I.V."/>
            <person name="Spatafora J.W."/>
        </authorList>
    </citation>
    <scope>NUCLEOTIDE SEQUENCE [LARGE SCALE GENOMIC DNA]</scope>
    <source>
        <strain evidence="1 2">AM-OR11-026</strain>
    </source>
</reference>
<dbReference type="Proteomes" id="UP000092154">
    <property type="component" value="Unassembled WGS sequence"/>
</dbReference>
<protein>
    <submittedName>
        <fullName evidence="1">Uncharacterized protein</fullName>
    </submittedName>
</protein>
<dbReference type="STRING" id="1314800.A0A1B7MUB4"/>
<name>A0A1B7MUB4_9AGAM</name>
<organism evidence="1 2">
    <name type="scientific">Rhizopogon vinicolor AM-OR11-026</name>
    <dbReference type="NCBI Taxonomy" id="1314800"/>
    <lineage>
        <taxon>Eukaryota</taxon>
        <taxon>Fungi</taxon>
        <taxon>Dikarya</taxon>
        <taxon>Basidiomycota</taxon>
        <taxon>Agaricomycotina</taxon>
        <taxon>Agaricomycetes</taxon>
        <taxon>Agaricomycetidae</taxon>
        <taxon>Boletales</taxon>
        <taxon>Suillineae</taxon>
        <taxon>Rhizopogonaceae</taxon>
        <taxon>Rhizopogon</taxon>
    </lineage>
</organism>
<dbReference type="InParanoid" id="A0A1B7MUB4"/>
<keyword evidence="2" id="KW-1185">Reference proteome</keyword>
<accession>A0A1B7MUB4</accession>
<dbReference type="EMBL" id="KV448436">
    <property type="protein sequence ID" value="OAX36186.1"/>
    <property type="molecule type" value="Genomic_DNA"/>
</dbReference>
<gene>
    <name evidence="1" type="ORF">K503DRAFT_772774</name>
</gene>
<evidence type="ECO:0000313" key="2">
    <source>
        <dbReference type="Proteomes" id="UP000092154"/>
    </source>
</evidence>
<dbReference type="AlphaFoldDB" id="A0A1B7MUB4"/>
<evidence type="ECO:0000313" key="1">
    <source>
        <dbReference type="EMBL" id="OAX36186.1"/>
    </source>
</evidence>
<sequence length="53" mass="6209">MRQCFPWNPLCYTQGLKRSVEWGRVEELLKELVNGAKMRENQGQVLQECSLPD</sequence>
<proteinExistence type="predicted"/>